<feature type="repeat" description="CXXCXGXG motif" evidence="14">
    <location>
        <begin position="166"/>
        <end position="173"/>
    </location>
</feature>
<dbReference type="InterPro" id="IPR036869">
    <property type="entry name" value="J_dom_sf"/>
</dbReference>
<dbReference type="Pfam" id="PF01556">
    <property type="entry name" value="DnaJ_C"/>
    <property type="match status" value="1"/>
</dbReference>
<dbReference type="CDD" id="cd10747">
    <property type="entry name" value="DnaJ_C"/>
    <property type="match status" value="1"/>
</dbReference>
<evidence type="ECO:0000256" key="4">
    <source>
        <dbReference type="ARBA" id="ARBA00022705"/>
    </source>
</evidence>
<dbReference type="GO" id="GO:0008270">
    <property type="term" value="F:zinc ion binding"/>
    <property type="evidence" value="ECO:0007669"/>
    <property type="project" value="UniProtKB-UniRule"/>
</dbReference>
<dbReference type="InterPro" id="IPR036410">
    <property type="entry name" value="HSP_DnaJ_Cys-rich_dom_sf"/>
</dbReference>
<dbReference type="SUPFAM" id="SSF49493">
    <property type="entry name" value="HSP40/DnaJ peptide-binding domain"/>
    <property type="match status" value="2"/>
</dbReference>
<accession>A0A7X0LLV0</accession>
<evidence type="ECO:0000256" key="5">
    <source>
        <dbReference type="ARBA" id="ARBA00022723"/>
    </source>
</evidence>
<feature type="binding site" evidence="14">
    <location>
        <position position="204"/>
    </location>
    <ligand>
        <name>Zn(2+)</name>
        <dbReference type="ChEBI" id="CHEBI:29105"/>
        <label>1</label>
    </ligand>
</feature>
<keyword evidence="6 14" id="KW-0677">Repeat</keyword>
<dbReference type="GO" id="GO:0009408">
    <property type="term" value="P:response to heat"/>
    <property type="evidence" value="ECO:0007669"/>
    <property type="project" value="InterPro"/>
</dbReference>
<feature type="binding site" evidence="14">
    <location>
        <position position="152"/>
    </location>
    <ligand>
        <name>Zn(2+)</name>
        <dbReference type="ChEBI" id="CHEBI:29105"/>
        <label>1</label>
    </ligand>
</feature>
<dbReference type="PROSITE" id="PS51188">
    <property type="entry name" value="ZF_CR"/>
    <property type="match status" value="1"/>
</dbReference>
<evidence type="ECO:0000259" key="17">
    <source>
        <dbReference type="PROSITE" id="PS51188"/>
    </source>
</evidence>
<dbReference type="SMART" id="SM00271">
    <property type="entry name" value="DnaJ"/>
    <property type="match status" value="1"/>
</dbReference>
<feature type="binding site" evidence="14">
    <location>
        <position position="169"/>
    </location>
    <ligand>
        <name>Zn(2+)</name>
        <dbReference type="ChEBI" id="CHEBI:29105"/>
        <label>2</label>
    </ligand>
</feature>
<dbReference type="PANTHER" id="PTHR43096:SF48">
    <property type="entry name" value="CHAPERONE PROTEIN DNAJ"/>
    <property type="match status" value="1"/>
</dbReference>
<evidence type="ECO:0000256" key="7">
    <source>
        <dbReference type="ARBA" id="ARBA00022771"/>
    </source>
</evidence>
<evidence type="ECO:0000313" key="19">
    <source>
        <dbReference type="Proteomes" id="UP000541810"/>
    </source>
</evidence>
<dbReference type="GO" id="GO:0005737">
    <property type="term" value="C:cytoplasm"/>
    <property type="evidence" value="ECO:0007669"/>
    <property type="project" value="UniProtKB-SubCell"/>
</dbReference>
<dbReference type="NCBIfam" id="NF008035">
    <property type="entry name" value="PRK10767.1"/>
    <property type="match status" value="1"/>
</dbReference>
<feature type="binding site" evidence="14">
    <location>
        <position position="149"/>
    </location>
    <ligand>
        <name>Zn(2+)</name>
        <dbReference type="ChEBI" id="CHEBI:29105"/>
        <label>1</label>
    </ligand>
</feature>
<dbReference type="InterPro" id="IPR001623">
    <property type="entry name" value="DnaJ_domain"/>
</dbReference>
<feature type="repeat" description="CXXCXGXG motif" evidence="14">
    <location>
        <begin position="204"/>
        <end position="211"/>
    </location>
</feature>
<dbReference type="CDD" id="cd06257">
    <property type="entry name" value="DnaJ"/>
    <property type="match status" value="1"/>
</dbReference>
<evidence type="ECO:0000256" key="8">
    <source>
        <dbReference type="ARBA" id="ARBA00022833"/>
    </source>
</evidence>
<evidence type="ECO:0000256" key="6">
    <source>
        <dbReference type="ARBA" id="ARBA00022737"/>
    </source>
</evidence>
<evidence type="ECO:0000256" key="2">
    <source>
        <dbReference type="ARBA" id="ARBA00011738"/>
    </source>
</evidence>
<dbReference type="InterPro" id="IPR008971">
    <property type="entry name" value="HSP40/DnaJ_pept-bd"/>
</dbReference>
<evidence type="ECO:0000256" key="3">
    <source>
        <dbReference type="ARBA" id="ARBA00022490"/>
    </source>
</evidence>
<dbReference type="SUPFAM" id="SSF57938">
    <property type="entry name" value="DnaJ/Hsp40 cysteine-rich domain"/>
    <property type="match status" value="1"/>
</dbReference>
<comment type="cofactor">
    <cofactor evidence="14">
        <name>Zn(2+)</name>
        <dbReference type="ChEBI" id="CHEBI:29105"/>
    </cofactor>
    <text evidence="14">Binds 2 Zn(2+) ions per monomer.</text>
</comment>
<dbReference type="CDD" id="cd10719">
    <property type="entry name" value="DnaJ_zf"/>
    <property type="match status" value="1"/>
</dbReference>
<dbReference type="Gene3D" id="1.10.287.110">
    <property type="entry name" value="DnaJ domain"/>
    <property type="match status" value="1"/>
</dbReference>
<comment type="function">
    <text evidence="11 14">Participates actively in the response to hyperosmotic and heat shock by preventing the aggregation of stress-denatured proteins and by disaggregating proteins, also in an autonomous, DnaK-independent fashion. Unfolded proteins bind initially to DnaJ; upon interaction with the DnaJ-bound protein, DnaK hydrolyzes its bound ATP, resulting in the formation of a stable complex. GrpE releases ADP from DnaK; ATP binding to DnaK triggers the release of the substrate protein, thus completing the reaction cycle. Several rounds of ATP-dependent interactions between DnaJ, DnaK and GrpE are required for fully efficient folding. Also involved, together with DnaK and GrpE, in the DNA replication of plasmids through activation of initiation proteins.</text>
</comment>
<dbReference type="FunFam" id="2.60.260.20:FF:000004">
    <property type="entry name" value="Molecular chaperone DnaJ"/>
    <property type="match status" value="1"/>
</dbReference>
<dbReference type="InterPro" id="IPR012724">
    <property type="entry name" value="DnaJ"/>
</dbReference>
<dbReference type="PROSITE" id="PS50076">
    <property type="entry name" value="DNAJ_2"/>
    <property type="match status" value="1"/>
</dbReference>
<evidence type="ECO:0000313" key="18">
    <source>
        <dbReference type="EMBL" id="MBB6431387.1"/>
    </source>
</evidence>
<dbReference type="AlphaFoldDB" id="A0A7X0LLV0"/>
<dbReference type="SUPFAM" id="SSF46565">
    <property type="entry name" value="Chaperone J-domain"/>
    <property type="match status" value="1"/>
</dbReference>
<feature type="repeat" description="CXXCXGXG motif" evidence="14">
    <location>
        <begin position="190"/>
        <end position="197"/>
    </location>
</feature>
<feature type="zinc finger region" description="CR-type" evidence="15">
    <location>
        <begin position="136"/>
        <end position="216"/>
    </location>
</feature>
<reference evidence="18 19" key="1">
    <citation type="submission" date="2020-08" db="EMBL/GenBank/DDBJ databases">
        <title>Genomic Encyclopedia of Type Strains, Phase IV (KMG-IV): sequencing the most valuable type-strain genomes for metagenomic binning, comparative biology and taxonomic classification.</title>
        <authorList>
            <person name="Goeker M."/>
        </authorList>
    </citation>
    <scope>NUCLEOTIDE SEQUENCE [LARGE SCALE GENOMIC DNA]</scope>
    <source>
        <strain evidence="18 19">DSM 103725</strain>
    </source>
</reference>
<evidence type="ECO:0000256" key="15">
    <source>
        <dbReference type="PROSITE-ProRule" id="PRU00546"/>
    </source>
</evidence>
<comment type="similarity">
    <text evidence="12 14">Belongs to the DnaJ family.</text>
</comment>
<dbReference type="Gene3D" id="2.60.260.20">
    <property type="entry name" value="Urease metallochaperone UreE, N-terminal domain"/>
    <property type="match status" value="2"/>
</dbReference>
<comment type="subcellular location">
    <subcellularLocation>
        <location evidence="1 14">Cytoplasm</location>
    </subcellularLocation>
</comment>
<dbReference type="GO" id="GO:0006260">
    <property type="term" value="P:DNA replication"/>
    <property type="evidence" value="ECO:0007669"/>
    <property type="project" value="UniProtKB-KW"/>
</dbReference>
<keyword evidence="19" id="KW-1185">Reference proteome</keyword>
<sequence length="375" mass="40837">MATQRDYYEILSVERTASGDEIKRSYRKLAMKYHPDRNPDDAEAEAKFKECAEAYEVLSDSEKRQRYDQFGHAGLKGQAGHDFSHMNAGDIFSMFEDIFGGGMGGGRGRRRGPGGAQRGYDLETQTEITLNEAFTGTTTDIEFTRQDVCDTCNGTGGKPGTEPSTCTMCGGAGQVQQAGLGGMFRMVNTCPNCKGAGKIYLDKCTSCRGSGRVAKKRKLSIKIPAGIHDGQAIRVSGEGEPGSGGGPQGDLHVVVRIADHELFTREDDHLIMKMPVSFTQAALGAKVSVPTLDGETELTIKPGTQHGELFRVRGEGMPDLRSGRRGDLIVALLLEVPTKLTSRQEELLREYAESEDHDVLPENKGFWGKIKEHLG</sequence>
<dbReference type="FunFam" id="2.10.230.10:FF:000002">
    <property type="entry name" value="Molecular chaperone DnaJ"/>
    <property type="match status" value="1"/>
</dbReference>
<dbReference type="NCBIfam" id="TIGR02349">
    <property type="entry name" value="DnaJ_bact"/>
    <property type="match status" value="1"/>
</dbReference>
<dbReference type="InterPro" id="IPR001305">
    <property type="entry name" value="HSP_DnaJ_Cys-rich_dom"/>
</dbReference>
<protein>
    <recommendedName>
        <fullName evidence="13 14">Chaperone protein DnaJ</fullName>
    </recommendedName>
</protein>
<evidence type="ECO:0000256" key="13">
    <source>
        <dbReference type="ARBA" id="ARBA00067609"/>
    </source>
</evidence>
<evidence type="ECO:0000256" key="10">
    <source>
        <dbReference type="ARBA" id="ARBA00023186"/>
    </source>
</evidence>
<feature type="binding site" evidence="14">
    <location>
        <position position="207"/>
    </location>
    <ligand>
        <name>Zn(2+)</name>
        <dbReference type="ChEBI" id="CHEBI:29105"/>
        <label>1</label>
    </ligand>
</feature>
<dbReference type="GO" id="GO:0051082">
    <property type="term" value="F:unfolded protein binding"/>
    <property type="evidence" value="ECO:0007669"/>
    <property type="project" value="UniProtKB-UniRule"/>
</dbReference>
<dbReference type="HAMAP" id="MF_01152">
    <property type="entry name" value="DnaJ"/>
    <property type="match status" value="1"/>
</dbReference>
<evidence type="ECO:0000256" key="11">
    <source>
        <dbReference type="ARBA" id="ARBA00053423"/>
    </source>
</evidence>
<gene>
    <name evidence="14" type="primary">dnaJ</name>
    <name evidence="18" type="ORF">HNQ40_003193</name>
</gene>
<keyword evidence="7 14" id="KW-0863">Zinc-finger</keyword>
<feature type="repeat" description="CXXCXGXG motif" evidence="14">
    <location>
        <begin position="149"/>
        <end position="156"/>
    </location>
</feature>
<keyword evidence="10 14" id="KW-0143">Chaperone</keyword>
<feature type="binding site" evidence="14">
    <location>
        <position position="166"/>
    </location>
    <ligand>
        <name>Zn(2+)</name>
        <dbReference type="ChEBI" id="CHEBI:29105"/>
        <label>2</label>
    </ligand>
</feature>
<dbReference type="Pfam" id="PF00226">
    <property type="entry name" value="DnaJ"/>
    <property type="match status" value="1"/>
</dbReference>
<name>A0A7X0LLV0_9BACT</name>
<dbReference type="Pfam" id="PF00684">
    <property type="entry name" value="DnaJ_CXXCXGXG"/>
    <property type="match status" value="1"/>
</dbReference>
<dbReference type="FunFam" id="1.10.287.110:FF:000034">
    <property type="entry name" value="Chaperone protein DnaJ"/>
    <property type="match status" value="1"/>
</dbReference>
<proteinExistence type="inferred from homology"/>
<dbReference type="Gene3D" id="2.10.230.10">
    <property type="entry name" value="Heat shock protein DnaJ, cysteine-rich domain"/>
    <property type="match status" value="1"/>
</dbReference>
<dbReference type="PRINTS" id="PR00625">
    <property type="entry name" value="JDOMAIN"/>
</dbReference>
<dbReference type="Proteomes" id="UP000541810">
    <property type="component" value="Unassembled WGS sequence"/>
</dbReference>
<comment type="domain">
    <text evidence="14">The J domain is necessary and sufficient to stimulate DnaK ATPase activity. Zinc center 1 plays an important role in the autonomous, DnaK-independent chaperone activity of DnaJ. Zinc center 2 is essential for interaction with DnaK and for DnaJ activity.</text>
</comment>
<dbReference type="InterPro" id="IPR002939">
    <property type="entry name" value="DnaJ_C"/>
</dbReference>
<feature type="binding site" evidence="14">
    <location>
        <position position="190"/>
    </location>
    <ligand>
        <name>Zn(2+)</name>
        <dbReference type="ChEBI" id="CHEBI:29105"/>
        <label>2</label>
    </ligand>
</feature>
<dbReference type="GO" id="GO:0005524">
    <property type="term" value="F:ATP binding"/>
    <property type="evidence" value="ECO:0007669"/>
    <property type="project" value="InterPro"/>
</dbReference>
<evidence type="ECO:0000256" key="14">
    <source>
        <dbReference type="HAMAP-Rule" id="MF_01152"/>
    </source>
</evidence>
<dbReference type="EMBL" id="JACHGY010000001">
    <property type="protein sequence ID" value="MBB6431387.1"/>
    <property type="molecule type" value="Genomic_DNA"/>
</dbReference>
<evidence type="ECO:0000256" key="12">
    <source>
        <dbReference type="ARBA" id="ARBA00061004"/>
    </source>
</evidence>
<feature type="domain" description="CR-type" evidence="17">
    <location>
        <begin position="136"/>
        <end position="216"/>
    </location>
</feature>
<keyword evidence="8 14" id="KW-0862">Zinc</keyword>
<feature type="domain" description="J" evidence="16">
    <location>
        <begin position="6"/>
        <end position="71"/>
    </location>
</feature>
<feature type="binding site" evidence="14">
    <location>
        <position position="193"/>
    </location>
    <ligand>
        <name>Zn(2+)</name>
        <dbReference type="ChEBI" id="CHEBI:29105"/>
        <label>2</label>
    </ligand>
</feature>
<evidence type="ECO:0000256" key="1">
    <source>
        <dbReference type="ARBA" id="ARBA00004496"/>
    </source>
</evidence>
<keyword evidence="5 14" id="KW-0479">Metal-binding</keyword>
<evidence type="ECO:0000259" key="16">
    <source>
        <dbReference type="PROSITE" id="PS50076"/>
    </source>
</evidence>
<dbReference type="RefSeq" id="WP_184678857.1">
    <property type="nucleotide sequence ID" value="NZ_JACHGY010000001.1"/>
</dbReference>
<keyword evidence="3 14" id="KW-0963">Cytoplasm</keyword>
<organism evidence="18 19">
    <name type="scientific">Algisphaera agarilytica</name>
    <dbReference type="NCBI Taxonomy" id="1385975"/>
    <lineage>
        <taxon>Bacteria</taxon>
        <taxon>Pseudomonadati</taxon>
        <taxon>Planctomycetota</taxon>
        <taxon>Phycisphaerae</taxon>
        <taxon>Phycisphaerales</taxon>
        <taxon>Phycisphaeraceae</taxon>
        <taxon>Algisphaera</taxon>
    </lineage>
</organism>
<comment type="subunit">
    <text evidence="2 14">Homodimer.</text>
</comment>
<comment type="caution">
    <text evidence="18">The sequence shown here is derived from an EMBL/GenBank/DDBJ whole genome shotgun (WGS) entry which is preliminary data.</text>
</comment>
<keyword evidence="9 14" id="KW-0346">Stress response</keyword>
<evidence type="ECO:0000256" key="9">
    <source>
        <dbReference type="ARBA" id="ARBA00023016"/>
    </source>
</evidence>
<dbReference type="PANTHER" id="PTHR43096">
    <property type="entry name" value="DNAJ HOMOLOG 1, MITOCHONDRIAL-RELATED"/>
    <property type="match status" value="1"/>
</dbReference>
<keyword evidence="4 14" id="KW-0235">DNA replication</keyword>
<dbReference type="GO" id="GO:0042026">
    <property type="term" value="P:protein refolding"/>
    <property type="evidence" value="ECO:0007669"/>
    <property type="project" value="TreeGrafter"/>
</dbReference>
<dbReference type="GO" id="GO:0031072">
    <property type="term" value="F:heat shock protein binding"/>
    <property type="evidence" value="ECO:0007669"/>
    <property type="project" value="InterPro"/>
</dbReference>